<dbReference type="InterPro" id="IPR013783">
    <property type="entry name" value="Ig-like_fold"/>
</dbReference>
<dbReference type="InterPro" id="IPR007110">
    <property type="entry name" value="Ig-like_dom"/>
</dbReference>
<evidence type="ECO:0000256" key="5">
    <source>
        <dbReference type="ARBA" id="ARBA00022859"/>
    </source>
</evidence>
<dbReference type="GO" id="GO:0002376">
    <property type="term" value="P:immune system process"/>
    <property type="evidence" value="ECO:0007669"/>
    <property type="project" value="UniProtKB-KW"/>
</dbReference>
<evidence type="ECO:0000256" key="4">
    <source>
        <dbReference type="ARBA" id="ARBA00022729"/>
    </source>
</evidence>
<comment type="similarity">
    <text evidence="11">Belongs to the CD300 family.</text>
</comment>
<dbReference type="PANTHER" id="PTHR11860:SF101">
    <property type="entry name" value="CMRF35-LIKE MOLECULE 1"/>
    <property type="match status" value="1"/>
</dbReference>
<dbReference type="EMBL" id="JAGFMF010012285">
    <property type="protein sequence ID" value="KAG8504692.1"/>
    <property type="molecule type" value="Genomic_DNA"/>
</dbReference>
<organism evidence="14 15">
    <name type="scientific">Galemys pyrenaicus</name>
    <name type="common">Iberian desman</name>
    <name type="synonym">Pyrenean desman</name>
    <dbReference type="NCBI Taxonomy" id="202257"/>
    <lineage>
        <taxon>Eukaryota</taxon>
        <taxon>Metazoa</taxon>
        <taxon>Chordata</taxon>
        <taxon>Craniata</taxon>
        <taxon>Vertebrata</taxon>
        <taxon>Euteleostomi</taxon>
        <taxon>Mammalia</taxon>
        <taxon>Eutheria</taxon>
        <taxon>Laurasiatheria</taxon>
        <taxon>Eulipotyphla</taxon>
        <taxon>Talpidae</taxon>
        <taxon>Galemys</taxon>
    </lineage>
</organism>
<dbReference type="FunFam" id="2.60.40.10:FF:000370">
    <property type="entry name" value="CMRF35-like molecule 1"/>
    <property type="match status" value="1"/>
</dbReference>
<dbReference type="InterPro" id="IPR013106">
    <property type="entry name" value="Ig_V-set"/>
</dbReference>
<evidence type="ECO:0000256" key="2">
    <source>
        <dbReference type="ARBA" id="ARBA00022475"/>
    </source>
</evidence>
<dbReference type="GO" id="GO:0004888">
    <property type="term" value="F:transmembrane signaling receptor activity"/>
    <property type="evidence" value="ECO:0007669"/>
    <property type="project" value="TreeGrafter"/>
</dbReference>
<comment type="caution">
    <text evidence="14">The sequence shown here is derived from an EMBL/GenBank/DDBJ whole genome shotgun (WGS) entry which is preliminary data.</text>
</comment>
<dbReference type="CDD" id="cd05716">
    <property type="entry name" value="IgV_pIgR_like"/>
    <property type="match status" value="1"/>
</dbReference>
<evidence type="ECO:0000256" key="1">
    <source>
        <dbReference type="ARBA" id="ARBA00004251"/>
    </source>
</evidence>
<dbReference type="AlphaFoldDB" id="A0A8J5ZN74"/>
<reference evidence="14" key="1">
    <citation type="journal article" date="2021" name="Evol. Appl.">
        <title>The genome of the Pyrenean desman and the effects of bottlenecks and inbreeding on the genomic landscape of an endangered species.</title>
        <authorList>
            <person name="Escoda L."/>
            <person name="Castresana J."/>
        </authorList>
    </citation>
    <scope>NUCLEOTIDE SEQUENCE</scope>
    <source>
        <strain evidence="14">IBE-C5619</strain>
    </source>
</reference>
<name>A0A8J5ZN74_GALPY</name>
<dbReference type="InterPro" id="IPR050671">
    <property type="entry name" value="CD300_family_receptors"/>
</dbReference>
<keyword evidence="7" id="KW-0472">Membrane</keyword>
<comment type="subcellular location">
    <subcellularLocation>
        <location evidence="1">Cell membrane</location>
        <topology evidence="1">Single-pass type I membrane protein</topology>
    </subcellularLocation>
</comment>
<dbReference type="Proteomes" id="UP000700334">
    <property type="component" value="Unassembled WGS sequence"/>
</dbReference>
<keyword evidence="5" id="KW-0391">Immunity</keyword>
<evidence type="ECO:0000256" key="8">
    <source>
        <dbReference type="ARBA" id="ARBA00023157"/>
    </source>
</evidence>
<sequence>MCVPGSSAVKGPDAVQGWERGSLTVECRYDPGYEANVKWWCRGASWKYCEILVQTTGSEQEVKRGHMSIRDHQKDRTFTVTMEELTMNDADTYWCGIERTGFDVGDQVEVTVNPVSTTTATTTTSTNVPTAAPVSPEEGTGPPNGPSSSSQFSSVPFWLPVLLKGPLLLSLLSAILWGAVADTVLLSEESLHERWPCLALPRPSQQTPCPAPALSLQGQAQPLT</sequence>
<evidence type="ECO:0000256" key="11">
    <source>
        <dbReference type="ARBA" id="ARBA00043958"/>
    </source>
</evidence>
<dbReference type="SUPFAM" id="SSF48726">
    <property type="entry name" value="Immunoglobulin"/>
    <property type="match status" value="1"/>
</dbReference>
<keyword evidence="8" id="KW-1015">Disulfide bond</keyword>
<accession>A0A8J5ZN74</accession>
<evidence type="ECO:0000256" key="3">
    <source>
        <dbReference type="ARBA" id="ARBA00022692"/>
    </source>
</evidence>
<dbReference type="SMART" id="SM00409">
    <property type="entry name" value="IG"/>
    <property type="match status" value="1"/>
</dbReference>
<evidence type="ECO:0000256" key="7">
    <source>
        <dbReference type="ARBA" id="ARBA00023136"/>
    </source>
</evidence>
<keyword evidence="6" id="KW-1133">Transmembrane helix</keyword>
<dbReference type="InterPro" id="IPR036179">
    <property type="entry name" value="Ig-like_dom_sf"/>
</dbReference>
<keyword evidence="3" id="KW-0812">Transmembrane</keyword>
<gene>
    <name evidence="14" type="ORF">J0S82_006859</name>
</gene>
<evidence type="ECO:0000256" key="12">
    <source>
        <dbReference type="SAM" id="MobiDB-lite"/>
    </source>
</evidence>
<keyword evidence="10" id="KW-0393">Immunoglobulin domain</keyword>
<dbReference type="Gene3D" id="2.60.40.10">
    <property type="entry name" value="Immunoglobulins"/>
    <property type="match status" value="1"/>
</dbReference>
<proteinExistence type="inferred from homology"/>
<feature type="region of interest" description="Disordered" evidence="12">
    <location>
        <begin position="117"/>
        <end position="150"/>
    </location>
</feature>
<evidence type="ECO:0000313" key="15">
    <source>
        <dbReference type="Proteomes" id="UP000700334"/>
    </source>
</evidence>
<keyword evidence="15" id="KW-1185">Reference proteome</keyword>
<evidence type="ECO:0000259" key="13">
    <source>
        <dbReference type="PROSITE" id="PS50835"/>
    </source>
</evidence>
<keyword evidence="9" id="KW-0675">Receptor</keyword>
<evidence type="ECO:0000256" key="6">
    <source>
        <dbReference type="ARBA" id="ARBA00022989"/>
    </source>
</evidence>
<dbReference type="GO" id="GO:0005886">
    <property type="term" value="C:plasma membrane"/>
    <property type="evidence" value="ECO:0007669"/>
    <property type="project" value="UniProtKB-SubCell"/>
</dbReference>
<dbReference type="Pfam" id="PF07686">
    <property type="entry name" value="V-set"/>
    <property type="match status" value="1"/>
</dbReference>
<feature type="domain" description="Ig-like" evidence="13">
    <location>
        <begin position="4"/>
        <end position="111"/>
    </location>
</feature>
<evidence type="ECO:0000256" key="9">
    <source>
        <dbReference type="ARBA" id="ARBA00023170"/>
    </source>
</evidence>
<keyword evidence="2" id="KW-1003">Cell membrane</keyword>
<dbReference type="OrthoDB" id="9665428at2759"/>
<protein>
    <submittedName>
        <fullName evidence="14">CMRF35-like molecule 7</fullName>
    </submittedName>
</protein>
<dbReference type="PANTHER" id="PTHR11860">
    <property type="entry name" value="POLYMERIC-IMMUNOGLOBULIN RECEPTOR"/>
    <property type="match status" value="1"/>
</dbReference>
<dbReference type="InterPro" id="IPR003599">
    <property type="entry name" value="Ig_sub"/>
</dbReference>
<dbReference type="PROSITE" id="PS50835">
    <property type="entry name" value="IG_LIKE"/>
    <property type="match status" value="1"/>
</dbReference>
<evidence type="ECO:0000313" key="14">
    <source>
        <dbReference type="EMBL" id="KAG8504692.1"/>
    </source>
</evidence>
<keyword evidence="4" id="KW-0732">Signal</keyword>
<evidence type="ECO:0000256" key="10">
    <source>
        <dbReference type="ARBA" id="ARBA00023319"/>
    </source>
</evidence>